<dbReference type="STRING" id="1714354.BLL40_05340"/>
<sequence length="73" mass="8609">MNEIKGYNELTEAQRKLLWHVQRKHLSSMSPGERDKYGTGSMTKVNWNAQDACVEVYFTDGKWWNYASDGTWY</sequence>
<dbReference type="EMBL" id="MRWQ01000005">
    <property type="protein sequence ID" value="OKL37017.1"/>
    <property type="molecule type" value="Genomic_DNA"/>
</dbReference>
<evidence type="ECO:0000313" key="1">
    <source>
        <dbReference type="EMBL" id="OKL37017.1"/>
    </source>
</evidence>
<dbReference type="Proteomes" id="UP000186524">
    <property type="component" value="Unassembled WGS sequence"/>
</dbReference>
<organism evidence="1 2">
    <name type="scientific">Domibacillus mangrovi</name>
    <dbReference type="NCBI Taxonomy" id="1714354"/>
    <lineage>
        <taxon>Bacteria</taxon>
        <taxon>Bacillati</taxon>
        <taxon>Bacillota</taxon>
        <taxon>Bacilli</taxon>
        <taxon>Bacillales</taxon>
        <taxon>Bacillaceae</taxon>
        <taxon>Domibacillus</taxon>
    </lineage>
</organism>
<comment type="caution">
    <text evidence="1">The sequence shown here is derived from an EMBL/GenBank/DDBJ whole genome shotgun (WGS) entry which is preliminary data.</text>
</comment>
<dbReference type="OrthoDB" id="1955334at2"/>
<dbReference type="RefSeq" id="WP_073710898.1">
    <property type="nucleotide sequence ID" value="NZ_MRWQ01000005.1"/>
</dbReference>
<accession>A0A1Q5P487</accession>
<evidence type="ECO:0000313" key="2">
    <source>
        <dbReference type="Proteomes" id="UP000186524"/>
    </source>
</evidence>
<dbReference type="AlphaFoldDB" id="A0A1Q5P487"/>
<proteinExistence type="predicted"/>
<protein>
    <submittedName>
        <fullName evidence="1">Uncharacterized protein</fullName>
    </submittedName>
</protein>
<keyword evidence="2" id="KW-1185">Reference proteome</keyword>
<reference evidence="1 2" key="1">
    <citation type="submission" date="2016-12" db="EMBL/GenBank/DDBJ databases">
        <title>Domibacillus sp. SAOS 44 whole genome sequencing.</title>
        <authorList>
            <person name="Verma A."/>
            <person name="Krishnamurthi S."/>
        </authorList>
    </citation>
    <scope>NUCLEOTIDE SEQUENCE [LARGE SCALE GENOMIC DNA]</scope>
    <source>
        <strain evidence="1 2">SAOS 44</strain>
    </source>
</reference>
<gene>
    <name evidence="1" type="ORF">BLL40_05340</name>
</gene>
<name>A0A1Q5P487_9BACI</name>